<dbReference type="InterPro" id="IPR024079">
    <property type="entry name" value="MetalloPept_cat_dom_sf"/>
</dbReference>
<feature type="active site" evidence="1">
    <location>
        <position position="507"/>
    </location>
</feature>
<dbReference type="AlphaFoldDB" id="A0A9Q0MEW6"/>
<dbReference type="PANTHER" id="PTHR11905:SF249">
    <property type="entry name" value="SOL NARAE, ISOFORM C"/>
    <property type="match status" value="1"/>
</dbReference>
<keyword evidence="2" id="KW-0732">Signal</keyword>
<organism evidence="4 5">
    <name type="scientific">Blomia tropicalis</name>
    <name type="common">Mite</name>
    <dbReference type="NCBI Taxonomy" id="40697"/>
    <lineage>
        <taxon>Eukaryota</taxon>
        <taxon>Metazoa</taxon>
        <taxon>Ecdysozoa</taxon>
        <taxon>Arthropoda</taxon>
        <taxon>Chelicerata</taxon>
        <taxon>Arachnida</taxon>
        <taxon>Acari</taxon>
        <taxon>Acariformes</taxon>
        <taxon>Sarcoptiformes</taxon>
        <taxon>Astigmata</taxon>
        <taxon>Glycyphagoidea</taxon>
        <taxon>Echimyopodidae</taxon>
        <taxon>Blomia</taxon>
    </lineage>
</organism>
<dbReference type="GO" id="GO:0004222">
    <property type="term" value="F:metalloendopeptidase activity"/>
    <property type="evidence" value="ECO:0007669"/>
    <property type="project" value="InterPro"/>
</dbReference>
<feature type="binding site" evidence="1">
    <location>
        <position position="510"/>
    </location>
    <ligand>
        <name>Zn(2+)</name>
        <dbReference type="ChEBI" id="CHEBI:29105"/>
        <note>catalytic</note>
    </ligand>
</feature>
<dbReference type="EMBL" id="JAPWDV010000001">
    <property type="protein sequence ID" value="KAJ6224716.1"/>
    <property type="molecule type" value="Genomic_DNA"/>
</dbReference>
<sequence length="585" mass="67486">MAKTLWWTLVLLIPYCLQLFMVHYVDASEHLTNASVQSFDHVLLDPKVKESLLNSTKNISTLSDKLSSNSTDKSIKINKEIRNDNKTTKNDQNLKSEKNDSKRKFQLIEIKPGLHLLEDSIDSPVKTLRISNLFDRNQSLELSLYRIHDGQWKKDFFQLSHFLITNTEKLGFFRVRLEEMFRSQPVHGQPNMNYHKLLKNHTNLYINDNNSSVLLITRLASYVEIYGLITDRLMITPIWRRSNTVLADGWHLPNGFYKEETLNQFYTDERKKTLLHAIIDNHDSIDKHMGFNMNKLMQQIKSKVELMHQKYRRGIIPSNNLPGIPSTIYPEVSLLIDYWSYQNHGRNIDELWRYMLIYFTRIDLIFRQLTSPSVRIRLNDIFVATQPFRFQLAKPKLDPKMAQSTKPYLNSLKAVNEFGAYFYREAKTFIKADLMLVITGQNLCRDSRDSGWASAASAYDSCSYSTVRGQSFVGGACKADLARHKMLNVAIIEDNGFFDGVLVAAHELGHLMGSVHDGQWPISGILGPGGRGCAPKRGYLMSPTAKNKFIPQSHTQFRWSLCSAEQFQYFTQLPQSVCLYDRPAF</sequence>
<dbReference type="PROSITE" id="PS50215">
    <property type="entry name" value="ADAM_MEPRO"/>
    <property type="match status" value="1"/>
</dbReference>
<dbReference type="GO" id="GO:0006509">
    <property type="term" value="P:membrane protein ectodomain proteolysis"/>
    <property type="evidence" value="ECO:0007669"/>
    <property type="project" value="TreeGrafter"/>
</dbReference>
<feature type="binding site" evidence="1">
    <location>
        <position position="506"/>
    </location>
    <ligand>
        <name>Zn(2+)</name>
        <dbReference type="ChEBI" id="CHEBI:29105"/>
        <note>catalytic</note>
    </ligand>
</feature>
<evidence type="ECO:0000313" key="5">
    <source>
        <dbReference type="Proteomes" id="UP001142055"/>
    </source>
</evidence>
<dbReference type="PANTHER" id="PTHR11905">
    <property type="entry name" value="ADAM A DISINTEGRIN AND METALLOPROTEASE DOMAIN"/>
    <property type="match status" value="1"/>
</dbReference>
<evidence type="ECO:0000313" key="4">
    <source>
        <dbReference type="EMBL" id="KAJ6224716.1"/>
    </source>
</evidence>
<evidence type="ECO:0000256" key="2">
    <source>
        <dbReference type="SAM" id="SignalP"/>
    </source>
</evidence>
<dbReference type="GO" id="GO:0046872">
    <property type="term" value="F:metal ion binding"/>
    <property type="evidence" value="ECO:0007669"/>
    <property type="project" value="UniProtKB-KW"/>
</dbReference>
<protein>
    <recommendedName>
        <fullName evidence="3">Peptidase M12B domain-containing protein</fullName>
    </recommendedName>
</protein>
<dbReference type="InterPro" id="IPR001590">
    <property type="entry name" value="Peptidase_M12B"/>
</dbReference>
<comment type="caution">
    <text evidence="4">The sequence shown here is derived from an EMBL/GenBank/DDBJ whole genome shotgun (WGS) entry which is preliminary data.</text>
</comment>
<dbReference type="SUPFAM" id="SSF55486">
    <property type="entry name" value="Metalloproteases ('zincins'), catalytic domain"/>
    <property type="match status" value="1"/>
</dbReference>
<reference evidence="4" key="1">
    <citation type="submission" date="2022-12" db="EMBL/GenBank/DDBJ databases">
        <title>Genome assemblies of Blomia tropicalis.</title>
        <authorList>
            <person name="Cui Y."/>
        </authorList>
    </citation>
    <scope>NUCLEOTIDE SEQUENCE</scope>
    <source>
        <tissue evidence="4">Adult mites</tissue>
    </source>
</reference>
<keyword evidence="5" id="KW-1185">Reference proteome</keyword>
<dbReference type="Gene3D" id="3.40.390.10">
    <property type="entry name" value="Collagenase (Catalytic Domain)"/>
    <property type="match status" value="1"/>
</dbReference>
<feature type="chain" id="PRO_5040418613" description="Peptidase M12B domain-containing protein" evidence="2">
    <location>
        <begin position="28"/>
        <end position="585"/>
    </location>
</feature>
<keyword evidence="1" id="KW-0479">Metal-binding</keyword>
<gene>
    <name evidence="4" type="ORF">RDWZM_003261</name>
</gene>
<accession>A0A9Q0MEW6</accession>
<dbReference type="OrthoDB" id="6511864at2759"/>
<feature type="signal peptide" evidence="2">
    <location>
        <begin position="1"/>
        <end position="27"/>
    </location>
</feature>
<feature type="binding site" evidence="1">
    <location>
        <position position="516"/>
    </location>
    <ligand>
        <name>Zn(2+)</name>
        <dbReference type="ChEBI" id="CHEBI:29105"/>
        <note>catalytic</note>
    </ligand>
</feature>
<dbReference type="Pfam" id="PF13688">
    <property type="entry name" value="Reprolysin_5"/>
    <property type="match status" value="1"/>
</dbReference>
<comment type="caution">
    <text evidence="1">Lacks conserved residue(s) required for the propagation of feature annotation.</text>
</comment>
<name>A0A9Q0MEW6_BLOTA</name>
<keyword evidence="1" id="KW-0862">Zinc</keyword>
<proteinExistence type="predicted"/>
<dbReference type="Proteomes" id="UP001142055">
    <property type="component" value="Chromosome 1"/>
</dbReference>
<feature type="domain" description="Peptidase M12B" evidence="3">
    <location>
        <begin position="328"/>
        <end position="583"/>
    </location>
</feature>
<evidence type="ECO:0000259" key="3">
    <source>
        <dbReference type="PROSITE" id="PS50215"/>
    </source>
</evidence>
<evidence type="ECO:0000256" key="1">
    <source>
        <dbReference type="PROSITE-ProRule" id="PRU00276"/>
    </source>
</evidence>